<name>A0A2J7PVU1_9NEOP</name>
<dbReference type="EMBL" id="NEVH01020942">
    <property type="protein sequence ID" value="PNF20455.1"/>
    <property type="molecule type" value="Genomic_DNA"/>
</dbReference>
<organism evidence="1 2">
    <name type="scientific">Cryptotermes secundus</name>
    <dbReference type="NCBI Taxonomy" id="105785"/>
    <lineage>
        <taxon>Eukaryota</taxon>
        <taxon>Metazoa</taxon>
        <taxon>Ecdysozoa</taxon>
        <taxon>Arthropoda</taxon>
        <taxon>Hexapoda</taxon>
        <taxon>Insecta</taxon>
        <taxon>Pterygota</taxon>
        <taxon>Neoptera</taxon>
        <taxon>Polyneoptera</taxon>
        <taxon>Dictyoptera</taxon>
        <taxon>Blattodea</taxon>
        <taxon>Blattoidea</taxon>
        <taxon>Termitoidae</taxon>
        <taxon>Kalotermitidae</taxon>
        <taxon>Cryptotermitinae</taxon>
        <taxon>Cryptotermes</taxon>
    </lineage>
</organism>
<dbReference type="Proteomes" id="UP000235965">
    <property type="component" value="Unassembled WGS sequence"/>
</dbReference>
<dbReference type="InParanoid" id="A0A2J7PVU1"/>
<comment type="caution">
    <text evidence="1">The sequence shown here is derived from an EMBL/GenBank/DDBJ whole genome shotgun (WGS) entry which is preliminary data.</text>
</comment>
<keyword evidence="2" id="KW-1185">Reference proteome</keyword>
<evidence type="ECO:0000313" key="1">
    <source>
        <dbReference type="EMBL" id="PNF20455.1"/>
    </source>
</evidence>
<dbReference type="AlphaFoldDB" id="A0A2J7PVU1"/>
<accession>A0A2J7PVU1</accession>
<evidence type="ECO:0000313" key="2">
    <source>
        <dbReference type="Proteomes" id="UP000235965"/>
    </source>
</evidence>
<reference evidence="1 2" key="1">
    <citation type="submission" date="2017-12" db="EMBL/GenBank/DDBJ databases">
        <title>Hemimetabolous genomes reveal molecular basis of termite eusociality.</title>
        <authorList>
            <person name="Harrison M.C."/>
            <person name="Jongepier E."/>
            <person name="Robertson H.M."/>
            <person name="Arning N."/>
            <person name="Bitard-Feildel T."/>
            <person name="Chao H."/>
            <person name="Childers C.P."/>
            <person name="Dinh H."/>
            <person name="Doddapaneni H."/>
            <person name="Dugan S."/>
            <person name="Gowin J."/>
            <person name="Greiner C."/>
            <person name="Han Y."/>
            <person name="Hu H."/>
            <person name="Hughes D.S.T."/>
            <person name="Huylmans A.-K."/>
            <person name="Kemena C."/>
            <person name="Kremer L.P.M."/>
            <person name="Lee S.L."/>
            <person name="Lopez-Ezquerra A."/>
            <person name="Mallet L."/>
            <person name="Monroy-Kuhn J.M."/>
            <person name="Moser A."/>
            <person name="Murali S.C."/>
            <person name="Muzny D.M."/>
            <person name="Otani S."/>
            <person name="Piulachs M.-D."/>
            <person name="Poelchau M."/>
            <person name="Qu J."/>
            <person name="Schaub F."/>
            <person name="Wada-Katsumata A."/>
            <person name="Worley K.C."/>
            <person name="Xie Q."/>
            <person name="Ylla G."/>
            <person name="Poulsen M."/>
            <person name="Gibbs R.A."/>
            <person name="Schal C."/>
            <person name="Richards S."/>
            <person name="Belles X."/>
            <person name="Korb J."/>
            <person name="Bornberg-Bauer E."/>
        </authorList>
    </citation>
    <scope>NUCLEOTIDE SEQUENCE [LARGE SCALE GENOMIC DNA]</scope>
    <source>
        <tissue evidence="1">Whole body</tissue>
    </source>
</reference>
<gene>
    <name evidence="1" type="ORF">B7P43_G07698</name>
</gene>
<proteinExistence type="predicted"/>
<protein>
    <submittedName>
        <fullName evidence="1">Uncharacterized protein</fullName>
    </submittedName>
</protein>
<sequence length="50" mass="5535">MQESMDLMKNASEKLSVVKGEAGESVSTKLQAVLERNSRFLTFTRVLSST</sequence>